<dbReference type="Gene3D" id="3.30.750.24">
    <property type="entry name" value="STAS domain"/>
    <property type="match status" value="1"/>
</dbReference>
<evidence type="ECO:0000313" key="5">
    <source>
        <dbReference type="Proteomes" id="UP000006250"/>
    </source>
</evidence>
<dbReference type="RefSeq" id="WP_005994620.1">
    <property type="nucleotide sequence ID" value="NZ_AECZ01000018.1"/>
</dbReference>
<evidence type="ECO:0000256" key="2">
    <source>
        <dbReference type="RuleBase" id="RU003749"/>
    </source>
</evidence>
<dbReference type="NCBIfam" id="TIGR00377">
    <property type="entry name" value="ant_ant_sig"/>
    <property type="match status" value="1"/>
</dbReference>
<protein>
    <recommendedName>
        <fullName evidence="2">Anti-sigma factor antagonist</fullName>
    </recommendedName>
</protein>
<dbReference type="SUPFAM" id="SSF52091">
    <property type="entry name" value="SpoIIaa-like"/>
    <property type="match status" value="1"/>
</dbReference>
<dbReference type="GO" id="GO:0043856">
    <property type="term" value="F:anti-sigma factor antagonist activity"/>
    <property type="evidence" value="ECO:0007669"/>
    <property type="project" value="InterPro"/>
</dbReference>
<dbReference type="eggNOG" id="COG1366">
    <property type="taxonomic scope" value="Bacteria"/>
</dbReference>
<evidence type="ECO:0000256" key="1">
    <source>
        <dbReference type="ARBA" id="ARBA00009013"/>
    </source>
</evidence>
<dbReference type="InterPro" id="IPR036513">
    <property type="entry name" value="STAS_dom_sf"/>
</dbReference>
<comment type="similarity">
    <text evidence="1 2">Belongs to the anti-sigma-factor antagonist family.</text>
</comment>
<reference evidence="4 5" key="1">
    <citation type="submission" date="2010-08" db="EMBL/GenBank/DDBJ databases">
        <title>The draft genome of Desulfovibrio fructosovorans JJ.</title>
        <authorList>
            <consortium name="US DOE Joint Genome Institute (JGI-PGF)"/>
            <person name="Lucas S."/>
            <person name="Copeland A."/>
            <person name="Lapidus A."/>
            <person name="Cheng J.-F."/>
            <person name="Bruce D."/>
            <person name="Goodwin L."/>
            <person name="Pitluck S."/>
            <person name="Land M.L."/>
            <person name="Hauser L."/>
            <person name="Chang Y.-J."/>
            <person name="Jeffries C."/>
            <person name="Wall J.D."/>
            <person name="Stahl D.A."/>
            <person name="Arkin A.P."/>
            <person name="Dehal P."/>
            <person name="Stolyar S.M."/>
            <person name="Hazen T.C."/>
            <person name="Woyke T.J."/>
        </authorList>
    </citation>
    <scope>NUCLEOTIDE SEQUENCE [LARGE SCALE GENOMIC DNA]</scope>
    <source>
        <strain evidence="4 5">JJ</strain>
    </source>
</reference>
<dbReference type="InterPro" id="IPR002645">
    <property type="entry name" value="STAS_dom"/>
</dbReference>
<dbReference type="OrthoDB" id="9796076at2"/>
<comment type="caution">
    <text evidence="4">The sequence shown here is derived from an EMBL/GenBank/DDBJ whole genome shotgun (WGS) entry which is preliminary data.</text>
</comment>
<name>E1JYG2_SOLFR</name>
<accession>E1JYG2</accession>
<evidence type="ECO:0000313" key="4">
    <source>
        <dbReference type="EMBL" id="EFL50546.1"/>
    </source>
</evidence>
<dbReference type="Pfam" id="PF01740">
    <property type="entry name" value="STAS"/>
    <property type="match status" value="1"/>
</dbReference>
<sequence>MDLIATKHGPVTLVSGLPKTFDYTVCPDFQRCLAPHIETAPRTLVIDLSGVEFLDSSAIGSLITVRNRLLPEGGSVALCSIADGVAKVLRITDLGKVFAIFDDADAALAALNA</sequence>
<dbReference type="EMBL" id="AECZ01000018">
    <property type="protein sequence ID" value="EFL50546.1"/>
    <property type="molecule type" value="Genomic_DNA"/>
</dbReference>
<dbReference type="InterPro" id="IPR003658">
    <property type="entry name" value="Anti-sigma_ant"/>
</dbReference>
<gene>
    <name evidence="4" type="ORF">DesfrDRAFT_2661</name>
</gene>
<feature type="domain" description="STAS" evidence="3">
    <location>
        <begin position="21"/>
        <end position="111"/>
    </location>
</feature>
<dbReference type="STRING" id="596151.DesfrDRAFT_2661"/>
<dbReference type="AlphaFoldDB" id="E1JYG2"/>
<dbReference type="PROSITE" id="PS50801">
    <property type="entry name" value="STAS"/>
    <property type="match status" value="1"/>
</dbReference>
<organism evidence="4 5">
    <name type="scientific">Solidesulfovibrio fructosivorans JJ]</name>
    <dbReference type="NCBI Taxonomy" id="596151"/>
    <lineage>
        <taxon>Bacteria</taxon>
        <taxon>Pseudomonadati</taxon>
        <taxon>Thermodesulfobacteriota</taxon>
        <taxon>Desulfovibrionia</taxon>
        <taxon>Desulfovibrionales</taxon>
        <taxon>Desulfovibrionaceae</taxon>
        <taxon>Solidesulfovibrio</taxon>
    </lineage>
</organism>
<dbReference type="PANTHER" id="PTHR33495">
    <property type="entry name" value="ANTI-SIGMA FACTOR ANTAGONIST TM_1081-RELATED-RELATED"/>
    <property type="match status" value="1"/>
</dbReference>
<proteinExistence type="inferred from homology"/>
<evidence type="ECO:0000259" key="3">
    <source>
        <dbReference type="PROSITE" id="PS50801"/>
    </source>
</evidence>
<keyword evidence="5" id="KW-1185">Reference proteome</keyword>
<dbReference type="CDD" id="cd07043">
    <property type="entry name" value="STAS_anti-anti-sigma_factors"/>
    <property type="match status" value="1"/>
</dbReference>
<dbReference type="Proteomes" id="UP000006250">
    <property type="component" value="Unassembled WGS sequence"/>
</dbReference>